<accession>A0A9D2SZL7</accession>
<keyword evidence="4" id="KW-0862">Zinc</keyword>
<dbReference type="GO" id="GO:0043720">
    <property type="term" value="F:3-keto-5-aminohexanoate cleavage activity"/>
    <property type="evidence" value="ECO:0007669"/>
    <property type="project" value="InterPro"/>
</dbReference>
<keyword evidence="3" id="KW-0479">Metal-binding</keyword>
<reference evidence="5" key="2">
    <citation type="submission" date="2021-04" db="EMBL/GenBank/DDBJ databases">
        <authorList>
            <person name="Gilroy R."/>
        </authorList>
    </citation>
    <scope>NUCLEOTIDE SEQUENCE</scope>
    <source>
        <strain evidence="5">CHK186-1790</strain>
    </source>
</reference>
<evidence type="ECO:0000256" key="3">
    <source>
        <dbReference type="ARBA" id="ARBA00022723"/>
    </source>
</evidence>
<dbReference type="AlphaFoldDB" id="A0A9D2SZL7"/>
<evidence type="ECO:0000256" key="1">
    <source>
        <dbReference type="ARBA" id="ARBA00001947"/>
    </source>
</evidence>
<dbReference type="InterPro" id="IPR013785">
    <property type="entry name" value="Aldolase_TIM"/>
</dbReference>
<organism evidence="5 6">
    <name type="scientific">Candidatus Intestinimonas pullistercoris</name>
    <dbReference type="NCBI Taxonomy" id="2838623"/>
    <lineage>
        <taxon>Bacteria</taxon>
        <taxon>Bacillati</taxon>
        <taxon>Bacillota</taxon>
        <taxon>Clostridia</taxon>
        <taxon>Eubacteriales</taxon>
        <taxon>Intestinimonas</taxon>
    </lineage>
</organism>
<name>A0A9D2SZL7_9FIRM</name>
<dbReference type="Gene3D" id="3.20.20.70">
    <property type="entry name" value="Aldolase class I"/>
    <property type="match status" value="1"/>
</dbReference>
<dbReference type="Proteomes" id="UP000823882">
    <property type="component" value="Unassembled WGS sequence"/>
</dbReference>
<evidence type="ECO:0000313" key="6">
    <source>
        <dbReference type="Proteomes" id="UP000823882"/>
    </source>
</evidence>
<gene>
    <name evidence="5" type="ORF">H9701_05430</name>
</gene>
<dbReference type="InterPro" id="IPR008567">
    <property type="entry name" value="BKACE"/>
</dbReference>
<comment type="cofactor">
    <cofactor evidence="1">
        <name>Zn(2+)</name>
        <dbReference type="ChEBI" id="CHEBI:29105"/>
    </cofactor>
</comment>
<dbReference type="GO" id="GO:0046872">
    <property type="term" value="F:metal ion binding"/>
    <property type="evidence" value="ECO:0007669"/>
    <property type="project" value="UniProtKB-KW"/>
</dbReference>
<dbReference type="PANTHER" id="PTHR37418:SF2">
    <property type="entry name" value="3-KETO-5-AMINOHEXANOATE CLEAVAGE ENZYME"/>
    <property type="match status" value="1"/>
</dbReference>
<protein>
    <submittedName>
        <fullName evidence="5">3-keto-5-aminohexanoate cleavage protein</fullName>
    </submittedName>
</protein>
<dbReference type="EMBL" id="DWWJ01000095">
    <property type="protein sequence ID" value="HJC40977.1"/>
    <property type="molecule type" value="Genomic_DNA"/>
</dbReference>
<sequence length="278" mass="30699">MKKVMISVAPVAATDPLINPRAIARDVIECWKNGAAMVHLHVRDLCGRLTPDLSLLEETVDYIRAESDIIVEVSTGGVSGLTIEERCQPCYAPFVEATSLNVGSVNLGEAVYQNPIKDVRYCVEQIINNHKIPEVEVFEVGMIHTTRQLSEQFNFVKPILFAIVLGHEGAMPRNVAALSTMIAGVYENFPNREDVLWGITEAHREDFELVKTALDLGASTVRIGFEDSNYLRPGVQVDNNAVIVKEVADILRKKQMAPMTPDEARAMLHIPPLAGRKG</sequence>
<evidence type="ECO:0000313" key="5">
    <source>
        <dbReference type="EMBL" id="HJC40977.1"/>
    </source>
</evidence>
<reference evidence="5" key="1">
    <citation type="journal article" date="2021" name="PeerJ">
        <title>Extensive microbial diversity within the chicken gut microbiome revealed by metagenomics and culture.</title>
        <authorList>
            <person name="Gilroy R."/>
            <person name="Ravi A."/>
            <person name="Getino M."/>
            <person name="Pursley I."/>
            <person name="Horton D.L."/>
            <person name="Alikhan N.F."/>
            <person name="Baker D."/>
            <person name="Gharbi K."/>
            <person name="Hall N."/>
            <person name="Watson M."/>
            <person name="Adriaenssens E.M."/>
            <person name="Foster-Nyarko E."/>
            <person name="Jarju S."/>
            <person name="Secka A."/>
            <person name="Antonio M."/>
            <person name="Oren A."/>
            <person name="Chaudhuri R.R."/>
            <person name="La Ragione R."/>
            <person name="Hildebrand F."/>
            <person name="Pallen M.J."/>
        </authorList>
    </citation>
    <scope>NUCLEOTIDE SEQUENCE</scope>
    <source>
        <strain evidence="5">CHK186-1790</strain>
    </source>
</reference>
<evidence type="ECO:0000256" key="2">
    <source>
        <dbReference type="ARBA" id="ARBA00022679"/>
    </source>
</evidence>
<comment type="caution">
    <text evidence="5">The sequence shown here is derived from an EMBL/GenBank/DDBJ whole genome shotgun (WGS) entry which is preliminary data.</text>
</comment>
<proteinExistence type="predicted"/>
<evidence type="ECO:0000256" key="4">
    <source>
        <dbReference type="ARBA" id="ARBA00022833"/>
    </source>
</evidence>
<dbReference type="Pfam" id="PF05853">
    <property type="entry name" value="BKACE"/>
    <property type="match status" value="1"/>
</dbReference>
<keyword evidence="2" id="KW-0808">Transferase</keyword>
<dbReference type="PANTHER" id="PTHR37418">
    <property type="entry name" value="3-KETO-5-AMINOHEXANOATE CLEAVAGE ENZYME-RELATED"/>
    <property type="match status" value="1"/>
</dbReference>